<dbReference type="AlphaFoldDB" id="A0A317DVI1"/>
<proteinExistence type="inferred from homology"/>
<dbReference type="PANTHER" id="PTHR42743:SF11">
    <property type="entry name" value="AMINODEOXYCHORISMATE LYASE"/>
    <property type="match status" value="1"/>
</dbReference>
<keyword evidence="13" id="KW-1185">Reference proteome</keyword>
<comment type="caution">
    <text evidence="12">The sequence shown here is derived from an EMBL/GenBank/DDBJ whole genome shotgun (WGS) entry which is preliminary data.</text>
</comment>
<evidence type="ECO:0000256" key="2">
    <source>
        <dbReference type="ARBA" id="ARBA00004824"/>
    </source>
</evidence>
<evidence type="ECO:0000256" key="11">
    <source>
        <dbReference type="ARBA" id="ARBA00049229"/>
    </source>
</evidence>
<protein>
    <recommendedName>
        <fullName evidence="7">Probable branched-chain-amino-acid aminotransferase</fullName>
        <ecNumber evidence="6">2.6.1.42</ecNumber>
    </recommendedName>
</protein>
<dbReference type="SUPFAM" id="SSF56752">
    <property type="entry name" value="D-aminoacid aminotransferase-like PLP-dependent enzymes"/>
    <property type="match status" value="1"/>
</dbReference>
<evidence type="ECO:0000256" key="5">
    <source>
        <dbReference type="ARBA" id="ARBA00009320"/>
    </source>
</evidence>
<comment type="pathway">
    <text evidence="2">Amino-acid biosynthesis; L-isoleucine biosynthesis; L-isoleucine from 2-oxobutanoate: step 4/4.</text>
</comment>
<dbReference type="GO" id="GO:0004084">
    <property type="term" value="F:branched-chain-amino-acid transaminase activity"/>
    <property type="evidence" value="ECO:0007669"/>
    <property type="project" value="UniProtKB-EC"/>
</dbReference>
<dbReference type="InterPro" id="IPR001544">
    <property type="entry name" value="Aminotrans_IV"/>
</dbReference>
<dbReference type="Gene3D" id="3.20.10.10">
    <property type="entry name" value="D-amino Acid Aminotransferase, subunit A, domain 2"/>
    <property type="match status" value="1"/>
</dbReference>
<dbReference type="GO" id="GO:0005829">
    <property type="term" value="C:cytosol"/>
    <property type="evidence" value="ECO:0007669"/>
    <property type="project" value="TreeGrafter"/>
</dbReference>
<evidence type="ECO:0000256" key="3">
    <source>
        <dbReference type="ARBA" id="ARBA00004931"/>
    </source>
</evidence>
<comment type="catalytic activity">
    <reaction evidence="11">
        <text>L-leucine + 2-oxoglutarate = 4-methyl-2-oxopentanoate + L-glutamate</text>
        <dbReference type="Rhea" id="RHEA:18321"/>
        <dbReference type="ChEBI" id="CHEBI:16810"/>
        <dbReference type="ChEBI" id="CHEBI:17865"/>
        <dbReference type="ChEBI" id="CHEBI:29985"/>
        <dbReference type="ChEBI" id="CHEBI:57427"/>
        <dbReference type="EC" id="2.6.1.42"/>
    </reaction>
</comment>
<evidence type="ECO:0000313" key="13">
    <source>
        <dbReference type="Proteomes" id="UP000246077"/>
    </source>
</evidence>
<evidence type="ECO:0000256" key="9">
    <source>
        <dbReference type="ARBA" id="ARBA00048212"/>
    </source>
</evidence>
<gene>
    <name evidence="12" type="ORF">DKG75_16985</name>
</gene>
<comment type="similarity">
    <text evidence="5">Belongs to the class-IV pyridoxal-phosphate-dependent aminotransferase family.</text>
</comment>
<evidence type="ECO:0000313" key="12">
    <source>
        <dbReference type="EMBL" id="PWR18689.1"/>
    </source>
</evidence>
<evidence type="ECO:0000256" key="4">
    <source>
        <dbReference type="ARBA" id="ARBA00005072"/>
    </source>
</evidence>
<evidence type="ECO:0000256" key="7">
    <source>
        <dbReference type="ARBA" id="ARBA00014472"/>
    </source>
</evidence>
<keyword evidence="12" id="KW-0808">Transferase</keyword>
<dbReference type="InterPro" id="IPR050571">
    <property type="entry name" value="Class-IV_PLP-Dep_Aminotrnsfr"/>
</dbReference>
<dbReference type="Gene3D" id="3.30.470.10">
    <property type="match status" value="1"/>
</dbReference>
<comment type="catalytic activity">
    <reaction evidence="9">
        <text>L-valine + 2-oxoglutarate = 3-methyl-2-oxobutanoate + L-glutamate</text>
        <dbReference type="Rhea" id="RHEA:24813"/>
        <dbReference type="ChEBI" id="CHEBI:11851"/>
        <dbReference type="ChEBI" id="CHEBI:16810"/>
        <dbReference type="ChEBI" id="CHEBI:29985"/>
        <dbReference type="ChEBI" id="CHEBI:57762"/>
        <dbReference type="EC" id="2.6.1.42"/>
    </reaction>
</comment>
<dbReference type="RefSeq" id="WP_109922378.1">
    <property type="nucleotide sequence ID" value="NZ_QGLF01000005.1"/>
</dbReference>
<sequence>MIWFDGSLRPGPAIDLDAGDRGLLLGDGVFETIGIFNRRPFALDAHVESLAAAGAVLGFAVPRDQVLAAVDALLGTMAGDHGALRVTVSRGAGPRGLLPPAEARPRVLASLAPWSPAVAFQPVTLATVALRRNETSPLSRLKTLAYLDPVLALTEARARGADDALMLNTRGRVAGSSMANLFALVGGQLVTPPVTDGVRPGIMRALAIEEFGAVERSLDPADLAGAPLFLTNSLRLLLPVTALDGDARPPLPATYAARFRLRCGLPG</sequence>
<dbReference type="PANTHER" id="PTHR42743">
    <property type="entry name" value="AMINO-ACID AMINOTRANSFERASE"/>
    <property type="match status" value="1"/>
</dbReference>
<dbReference type="EC" id="2.6.1.42" evidence="6"/>
<evidence type="ECO:0000256" key="10">
    <source>
        <dbReference type="ARBA" id="ARBA00048798"/>
    </source>
</evidence>
<comment type="function">
    <text evidence="1">Acts on leucine, isoleucine and valine.</text>
</comment>
<name>A0A317DVI1_9PROT</name>
<evidence type="ECO:0000256" key="6">
    <source>
        <dbReference type="ARBA" id="ARBA00013053"/>
    </source>
</evidence>
<dbReference type="OrthoDB" id="9805628at2"/>
<keyword evidence="12" id="KW-0032">Aminotransferase</keyword>
<reference evidence="13" key="1">
    <citation type="submission" date="2018-05" db="EMBL/GenBank/DDBJ databases">
        <title>Zavarzinia sp. HR-AS.</title>
        <authorList>
            <person name="Lee Y."/>
            <person name="Jeon C.O."/>
        </authorList>
    </citation>
    <scope>NUCLEOTIDE SEQUENCE [LARGE SCALE GENOMIC DNA]</scope>
    <source>
        <strain evidence="13">DSM 1231</strain>
    </source>
</reference>
<dbReference type="GO" id="GO:0009082">
    <property type="term" value="P:branched-chain amino acid biosynthetic process"/>
    <property type="evidence" value="ECO:0007669"/>
    <property type="project" value="UniProtKB-KW"/>
</dbReference>
<dbReference type="InterPro" id="IPR043131">
    <property type="entry name" value="BCAT-like_N"/>
</dbReference>
<dbReference type="Proteomes" id="UP000246077">
    <property type="component" value="Unassembled WGS sequence"/>
</dbReference>
<keyword evidence="8" id="KW-0028">Amino-acid biosynthesis</keyword>
<accession>A0A317DVI1</accession>
<dbReference type="EMBL" id="QGLF01000005">
    <property type="protein sequence ID" value="PWR18689.1"/>
    <property type="molecule type" value="Genomic_DNA"/>
</dbReference>
<comment type="catalytic activity">
    <reaction evidence="10">
        <text>L-isoleucine + 2-oxoglutarate = (S)-3-methyl-2-oxopentanoate + L-glutamate</text>
        <dbReference type="Rhea" id="RHEA:24801"/>
        <dbReference type="ChEBI" id="CHEBI:16810"/>
        <dbReference type="ChEBI" id="CHEBI:29985"/>
        <dbReference type="ChEBI" id="CHEBI:35146"/>
        <dbReference type="ChEBI" id="CHEBI:58045"/>
        <dbReference type="EC" id="2.6.1.42"/>
    </reaction>
</comment>
<dbReference type="Pfam" id="PF01063">
    <property type="entry name" value="Aminotran_4"/>
    <property type="match status" value="1"/>
</dbReference>
<comment type="pathway">
    <text evidence="4">Amino-acid biosynthesis; L-leucine biosynthesis; L-leucine from 3-methyl-2-oxobutanoate: step 4/4.</text>
</comment>
<organism evidence="12 13">
    <name type="scientific">Zavarzinia compransoris</name>
    <dbReference type="NCBI Taxonomy" id="1264899"/>
    <lineage>
        <taxon>Bacteria</taxon>
        <taxon>Pseudomonadati</taxon>
        <taxon>Pseudomonadota</taxon>
        <taxon>Alphaproteobacteria</taxon>
        <taxon>Rhodospirillales</taxon>
        <taxon>Zavarziniaceae</taxon>
        <taxon>Zavarzinia</taxon>
    </lineage>
</organism>
<evidence type="ECO:0000256" key="1">
    <source>
        <dbReference type="ARBA" id="ARBA00003109"/>
    </source>
</evidence>
<dbReference type="InterPro" id="IPR043132">
    <property type="entry name" value="BCAT-like_C"/>
</dbReference>
<dbReference type="InterPro" id="IPR036038">
    <property type="entry name" value="Aminotransferase-like"/>
</dbReference>
<keyword evidence="8" id="KW-0100">Branched-chain amino acid biosynthesis</keyword>
<evidence type="ECO:0000256" key="8">
    <source>
        <dbReference type="ARBA" id="ARBA00023304"/>
    </source>
</evidence>
<comment type="pathway">
    <text evidence="3">Amino-acid biosynthesis; L-valine biosynthesis; L-valine from pyruvate: step 4/4.</text>
</comment>